<keyword evidence="3 4" id="KW-0732">Signal</keyword>
<keyword evidence="4" id="KW-0592">Phosphate transport</keyword>
<comment type="similarity">
    <text evidence="1 4">Belongs to the PstS family.</text>
</comment>
<evidence type="ECO:0000256" key="3">
    <source>
        <dbReference type="ARBA" id="ARBA00022729"/>
    </source>
</evidence>
<dbReference type="Gene3D" id="3.40.190.10">
    <property type="entry name" value="Periplasmic binding protein-like II"/>
    <property type="match status" value="2"/>
</dbReference>
<dbReference type="EMBL" id="QUAH01000001">
    <property type="protein sequence ID" value="RFT16909.1"/>
    <property type="molecule type" value="Genomic_DNA"/>
</dbReference>
<feature type="domain" description="PBP" evidence="5">
    <location>
        <begin position="26"/>
        <end position="276"/>
    </location>
</feature>
<evidence type="ECO:0000259" key="5">
    <source>
        <dbReference type="Pfam" id="PF12849"/>
    </source>
</evidence>
<accession>A0A3E2BQB2</accession>
<evidence type="ECO:0000313" key="6">
    <source>
        <dbReference type="EMBL" id="RFT16909.1"/>
    </source>
</evidence>
<proteinExistence type="inferred from homology"/>
<organism evidence="6 7">
    <name type="scientific">Candidatus Saccharicenans subterraneus</name>
    <dbReference type="NCBI Taxonomy" id="2508984"/>
    <lineage>
        <taxon>Bacteria</taxon>
        <taxon>Candidatus Aminicenantota</taxon>
        <taxon>Candidatus Aminicenantia</taxon>
        <taxon>Candidatus Aminicenantales</taxon>
        <taxon>Candidatus Saccharicenantaceae</taxon>
        <taxon>Candidatus Saccharicenans</taxon>
    </lineage>
</organism>
<protein>
    <recommendedName>
        <fullName evidence="4">Phosphate-binding protein</fullName>
    </recommendedName>
</protein>
<dbReference type="InterPro" id="IPR024370">
    <property type="entry name" value="PBP_domain"/>
</dbReference>
<dbReference type="Pfam" id="PF12849">
    <property type="entry name" value="PBP_like_2"/>
    <property type="match status" value="1"/>
</dbReference>
<dbReference type="Proteomes" id="UP000257323">
    <property type="component" value="Unassembled WGS sequence"/>
</dbReference>
<dbReference type="PANTHER" id="PTHR30570:SF1">
    <property type="entry name" value="PHOSPHATE-BINDING PROTEIN PSTS"/>
    <property type="match status" value="1"/>
</dbReference>
<reference evidence="6 7" key="1">
    <citation type="submission" date="2018-08" db="EMBL/GenBank/DDBJ databases">
        <title>Genome analysis of the thermophilic bacterium of the candidate phylum Aminicenantes from deep subsurface aquifer revealed its physiology and ecological role.</title>
        <authorList>
            <person name="Kadnikov V.V."/>
            <person name="Mardanov A.V."/>
            <person name="Beletsky A.V."/>
            <person name="Karnachuk O.V."/>
            <person name="Ravin N.V."/>
        </authorList>
    </citation>
    <scope>NUCLEOTIDE SEQUENCE [LARGE SCALE GENOMIC DNA]</scope>
    <source>
        <strain evidence="6">BY38</strain>
    </source>
</reference>
<evidence type="ECO:0000256" key="4">
    <source>
        <dbReference type="RuleBase" id="RU367119"/>
    </source>
</evidence>
<dbReference type="GO" id="GO:0042301">
    <property type="term" value="F:phosphate ion binding"/>
    <property type="evidence" value="ECO:0007669"/>
    <property type="project" value="UniProtKB-UniRule"/>
</dbReference>
<dbReference type="GO" id="GO:0006817">
    <property type="term" value="P:phosphate ion transport"/>
    <property type="evidence" value="ECO:0007669"/>
    <property type="project" value="UniProtKB-UniRule"/>
</dbReference>
<keyword evidence="2 4" id="KW-0813">Transport</keyword>
<gene>
    <name evidence="6" type="ORF">OP8BY_0851</name>
</gene>
<evidence type="ECO:0000256" key="2">
    <source>
        <dbReference type="ARBA" id="ARBA00022448"/>
    </source>
</evidence>
<name>A0A3E2BQB2_9BACT</name>
<evidence type="ECO:0000256" key="1">
    <source>
        <dbReference type="ARBA" id="ARBA00008725"/>
    </source>
</evidence>
<dbReference type="SUPFAM" id="SSF53850">
    <property type="entry name" value="Periplasmic binding protein-like II"/>
    <property type="match status" value="1"/>
</dbReference>
<evidence type="ECO:0000313" key="7">
    <source>
        <dbReference type="Proteomes" id="UP000257323"/>
    </source>
</evidence>
<feature type="chain" id="PRO_5027160502" description="Phosphate-binding protein" evidence="4">
    <location>
        <begin position="28"/>
        <end position="302"/>
    </location>
</feature>
<feature type="signal peptide" evidence="4">
    <location>
        <begin position="1"/>
        <end position="27"/>
    </location>
</feature>
<dbReference type="NCBIfam" id="TIGR02136">
    <property type="entry name" value="ptsS_2"/>
    <property type="match status" value="1"/>
</dbReference>
<dbReference type="InterPro" id="IPR050811">
    <property type="entry name" value="Phosphate_ABC_transporter"/>
</dbReference>
<dbReference type="PANTHER" id="PTHR30570">
    <property type="entry name" value="PERIPLASMIC PHOSPHATE BINDING COMPONENT OF PHOSPHATE ABC TRANSPORTER"/>
    <property type="match status" value="1"/>
</dbReference>
<sequence length="302" mass="32900">MKKLTATIGLLALLLVASLGLTSPASAQKKMIQIKGSDTMVNLVQILAEEYMAKKPGTAIAVLGGGSGTGITAIINGTCDLANHSREWKPKELDLAYEKGVRPRIFAIAVDALSIIVNEKNPIETLTMAQVGSIFRGEIKNWKVLGGPDQKISLYGRQSNSGTYSFLQEHVLNNKNYSPDVKEMNGNAQIIEAVVQDLAGIGYVGVGYLYDEKGEVRKGLKVLKIKKDDNAPEYSPLDKEAVYSAKYAISRPLYQCTNGKPSAAVADFIRFELSPEGQAIVEKEGFFKIGKDLMDQNEKNLR</sequence>
<dbReference type="InterPro" id="IPR011862">
    <property type="entry name" value="Phos-bd"/>
</dbReference>
<comment type="caution">
    <text evidence="6">The sequence shown here is derived from an EMBL/GenBank/DDBJ whole genome shotgun (WGS) entry which is preliminary data.</text>
</comment>
<comment type="function">
    <text evidence="4">Involved in the system for phosphate transport across the cytoplasmic membrane.</text>
</comment>
<dbReference type="AlphaFoldDB" id="A0A3E2BQB2"/>
<dbReference type="CDD" id="cd13653">
    <property type="entry name" value="PBP2_phosphate_like_1"/>
    <property type="match status" value="1"/>
</dbReference>